<keyword evidence="4" id="KW-0175">Coiled coil</keyword>
<evidence type="ECO:0008006" key="10">
    <source>
        <dbReference type="Google" id="ProtNLM"/>
    </source>
</evidence>
<dbReference type="PANTHER" id="PTHR12100:SF0">
    <property type="entry name" value="EXOCYST COMPLEX COMPONENT 5"/>
    <property type="match status" value="1"/>
</dbReference>
<dbReference type="EMBL" id="LIHL02000002">
    <property type="protein sequence ID" value="KAF5477511.1"/>
    <property type="molecule type" value="Genomic_DNA"/>
</dbReference>
<reference evidence="8" key="2">
    <citation type="submission" date="2020-03" db="EMBL/GenBank/DDBJ databases">
        <title>Walnut 2.0.</title>
        <authorList>
            <person name="Marrano A."/>
            <person name="Britton M."/>
            <person name="Zimin A.V."/>
            <person name="Zaini P.A."/>
            <person name="Workman R."/>
            <person name="Puiu D."/>
            <person name="Bianco L."/>
            <person name="Allen B.J."/>
            <person name="Troggio M."/>
            <person name="Leslie C.A."/>
            <person name="Timp W."/>
            <person name="Dendekar A."/>
            <person name="Salzberg S.L."/>
            <person name="Neale D.B."/>
        </authorList>
    </citation>
    <scope>NUCLEOTIDE SEQUENCE</scope>
    <source>
        <tissue evidence="8">Leaves</tissue>
    </source>
</reference>
<accession>A0A833Y4W7</accession>
<reference evidence="8" key="1">
    <citation type="submission" date="2015-10" db="EMBL/GenBank/DDBJ databases">
        <authorList>
            <person name="Martinez-Garcia P.J."/>
            <person name="Crepeau M.W."/>
            <person name="Puiu D."/>
            <person name="Gonzalez-Ibeas D."/>
            <person name="Whalen J."/>
            <person name="Stevens K."/>
            <person name="Paul R."/>
            <person name="Butterfield T."/>
            <person name="Britton M."/>
            <person name="Reagan R."/>
            <person name="Chakraborty S."/>
            <person name="Walawage S.L."/>
            <person name="Vasquez-Gross H.A."/>
            <person name="Cardeno C."/>
            <person name="Famula R."/>
            <person name="Pratt K."/>
            <person name="Kuruganti S."/>
            <person name="Aradhya M.K."/>
            <person name="Leslie C.A."/>
            <person name="Dandekar A.M."/>
            <person name="Salzberg S.L."/>
            <person name="Wegrzyn J.L."/>
            <person name="Langley C.H."/>
            <person name="Neale D.B."/>
        </authorList>
    </citation>
    <scope>NUCLEOTIDE SEQUENCE</scope>
    <source>
        <tissue evidence="8">Leaves</tissue>
    </source>
</reference>
<feature type="domain" description="Exocyst complex component Sec10 N-terminal" evidence="7">
    <location>
        <begin position="89"/>
        <end position="205"/>
    </location>
</feature>
<keyword evidence="2" id="KW-0813">Transport</keyword>
<dbReference type="GO" id="GO:0006887">
    <property type="term" value="P:exocytosis"/>
    <property type="evidence" value="ECO:0007669"/>
    <property type="project" value="UniProtKB-KW"/>
</dbReference>
<dbReference type="AlphaFoldDB" id="A0A833Y4W7"/>
<dbReference type="GO" id="GO:0005737">
    <property type="term" value="C:cytoplasm"/>
    <property type="evidence" value="ECO:0007669"/>
    <property type="project" value="InterPro"/>
</dbReference>
<proteinExistence type="inferred from homology"/>
<dbReference type="PANTHER" id="PTHR12100">
    <property type="entry name" value="SEC10"/>
    <property type="match status" value="1"/>
</dbReference>
<evidence type="ECO:0000259" key="7">
    <source>
        <dbReference type="Pfam" id="PF20667"/>
    </source>
</evidence>
<keyword evidence="3" id="KW-0268">Exocytosis</keyword>
<evidence type="ECO:0000259" key="6">
    <source>
        <dbReference type="Pfam" id="PF07393"/>
    </source>
</evidence>
<gene>
    <name evidence="8" type="ORF">F2P56_004145</name>
</gene>
<evidence type="ECO:0000256" key="2">
    <source>
        <dbReference type="ARBA" id="ARBA00022448"/>
    </source>
</evidence>
<protein>
    <recommendedName>
        <fullName evidence="10">Exocyst complex component SEC10b-like</fullName>
    </recommendedName>
</protein>
<name>A0A833Y4W7_JUGRE</name>
<comment type="caution">
    <text evidence="8">The sequence shown here is derived from an EMBL/GenBank/DDBJ whole genome shotgun (WGS) entry which is preliminary data.</text>
</comment>
<dbReference type="Proteomes" id="UP000619265">
    <property type="component" value="Unassembled WGS sequence"/>
</dbReference>
<evidence type="ECO:0000313" key="9">
    <source>
        <dbReference type="Proteomes" id="UP000619265"/>
    </source>
</evidence>
<organism evidence="8 9">
    <name type="scientific">Juglans regia</name>
    <name type="common">English walnut</name>
    <dbReference type="NCBI Taxonomy" id="51240"/>
    <lineage>
        <taxon>Eukaryota</taxon>
        <taxon>Viridiplantae</taxon>
        <taxon>Streptophyta</taxon>
        <taxon>Embryophyta</taxon>
        <taxon>Tracheophyta</taxon>
        <taxon>Spermatophyta</taxon>
        <taxon>Magnoliopsida</taxon>
        <taxon>eudicotyledons</taxon>
        <taxon>Gunneridae</taxon>
        <taxon>Pentapetalae</taxon>
        <taxon>rosids</taxon>
        <taxon>fabids</taxon>
        <taxon>Fagales</taxon>
        <taxon>Juglandaceae</taxon>
        <taxon>Juglans</taxon>
    </lineage>
</organism>
<sequence>MKESKDGIKNDRIVNSMPLILDSDDFKGDFSFDALFGNLVNELLPSFQDEENDSPEGHSSSISGNDAFPNGHLRGDAAKSNAPLFPEVDKLLALFKDSYKELIDLRKQIDGRLYNLKKEVSVQDSKHCKTLGQLEKGVDGLFESFARLDSRISSVGQTAAKIGDHLQSADAQRENASQTIELIKYLMEFNGSPGDLMELSPLFSDDSRVAEAASIAQKLRSFAEEDIGRQALGIPSVMGNATASRGLEVAVANLQDYCNELENRLLARFDAALQKRELSTMSECAKILSQFNRGTSAMQHYVATRSMFIDVEVMNADTRLVLGDQGAQASPSNVARGLSLLYKEITDTVRKEAATIMAVFPSPSEVMSILVQRVLEQRVSALLDKLLVKPSLVNLPPMEEGGLLLYLRMLAVAYEKTQELARDLRTVGCGDLDVEGLTESLFSAHKDEYPEHEQASLKQLYQAKLEELRAESQQISESTGTIGRSKGASVASSRLQISVSVVTEFVHWNEESLSRCTLFSSRPTTLATNVKAVFTCLLDQVSQYITEGLERARESLTEAANLRERFSVSRRVAAAAASAAEAAAESSFRSFMVSVQRCGSSVAIVQQYFANSISRLLLPIDGAHAASCDEMATAMSSAETAAYKGLQQCIETVMAEVERLLSAEQKATDYRSPDDGTAPDHRSTNACTRVVAYLSRVLESAFTALEGLNKQAFLSELGIRLHKGLLNHWQKFTFNPRWKSREILDFGWQSRERFWI</sequence>
<evidence type="ECO:0000256" key="5">
    <source>
        <dbReference type="SAM" id="MobiDB-lite"/>
    </source>
</evidence>
<evidence type="ECO:0000313" key="8">
    <source>
        <dbReference type="EMBL" id="KAF5477511.1"/>
    </source>
</evidence>
<feature type="region of interest" description="Disordered" evidence="5">
    <location>
        <begin position="48"/>
        <end position="75"/>
    </location>
</feature>
<dbReference type="Gramene" id="Jr02_10430_p1">
    <property type="protein sequence ID" value="cds.Jr02_10430_p1"/>
    <property type="gene ID" value="Jr02_10430"/>
</dbReference>
<evidence type="ECO:0000256" key="3">
    <source>
        <dbReference type="ARBA" id="ARBA00022483"/>
    </source>
</evidence>
<dbReference type="InterPro" id="IPR009976">
    <property type="entry name" value="Sec10-like"/>
</dbReference>
<feature type="domain" description="Exocyst complex component Sec10-like alpha-helical bundle" evidence="6">
    <location>
        <begin position="211"/>
        <end position="736"/>
    </location>
</feature>
<dbReference type="InterPro" id="IPR048625">
    <property type="entry name" value="Sec10_N"/>
</dbReference>
<dbReference type="InterPro" id="IPR048627">
    <property type="entry name" value="Sec10_HB"/>
</dbReference>
<comment type="similarity">
    <text evidence="1">Belongs to the SEC10 family.</text>
</comment>
<dbReference type="Pfam" id="PF20667">
    <property type="entry name" value="Sec10_N"/>
    <property type="match status" value="1"/>
</dbReference>
<evidence type="ECO:0000256" key="4">
    <source>
        <dbReference type="ARBA" id="ARBA00023054"/>
    </source>
</evidence>
<dbReference type="Pfam" id="PF07393">
    <property type="entry name" value="Sec10_HB"/>
    <property type="match status" value="1"/>
</dbReference>
<evidence type="ECO:0000256" key="1">
    <source>
        <dbReference type="ARBA" id="ARBA00006572"/>
    </source>
</evidence>